<feature type="domain" description="HTH cro/C1-type" evidence="3">
    <location>
        <begin position="7"/>
        <end position="61"/>
    </location>
</feature>
<keyword evidence="1" id="KW-0238">DNA-binding</keyword>
<dbReference type="InterPro" id="IPR010982">
    <property type="entry name" value="Lambda_DNA-bd_dom_sf"/>
</dbReference>
<evidence type="ECO:0000259" key="3">
    <source>
        <dbReference type="PROSITE" id="PS50943"/>
    </source>
</evidence>
<reference evidence="4" key="1">
    <citation type="submission" date="2015-09" db="EMBL/GenBank/DDBJ databases">
        <authorList>
            <consortium name="Pathogen Informatics"/>
        </authorList>
    </citation>
    <scope>NUCLEOTIDE SEQUENCE</scope>
    <source>
        <strain evidence="4">2789STDY5834896</strain>
    </source>
</reference>
<feature type="compositionally biased region" description="Polar residues" evidence="2">
    <location>
        <begin position="185"/>
        <end position="200"/>
    </location>
</feature>
<dbReference type="InterPro" id="IPR001387">
    <property type="entry name" value="Cro/C1-type_HTH"/>
</dbReference>
<evidence type="ECO:0000313" key="4">
    <source>
        <dbReference type="EMBL" id="SCJ38656.1"/>
    </source>
</evidence>
<dbReference type="InterPro" id="IPR050807">
    <property type="entry name" value="TransReg_Diox_bact_type"/>
</dbReference>
<dbReference type="GO" id="GO:0003677">
    <property type="term" value="F:DNA binding"/>
    <property type="evidence" value="ECO:0007669"/>
    <property type="project" value="UniProtKB-KW"/>
</dbReference>
<dbReference type="GO" id="GO:0005829">
    <property type="term" value="C:cytosol"/>
    <property type="evidence" value="ECO:0007669"/>
    <property type="project" value="TreeGrafter"/>
</dbReference>
<dbReference type="AlphaFoldDB" id="A0A1C6G053"/>
<organism evidence="4">
    <name type="scientific">uncultured Anaerotruncus sp</name>
    <dbReference type="NCBI Taxonomy" id="905011"/>
    <lineage>
        <taxon>Bacteria</taxon>
        <taxon>Bacillati</taxon>
        <taxon>Bacillota</taxon>
        <taxon>Clostridia</taxon>
        <taxon>Eubacteriales</taxon>
        <taxon>Oscillospiraceae</taxon>
        <taxon>Anaerotruncus</taxon>
        <taxon>environmental samples</taxon>
    </lineage>
</organism>
<dbReference type="CDD" id="cd00093">
    <property type="entry name" value="HTH_XRE"/>
    <property type="match status" value="1"/>
</dbReference>
<feature type="compositionally biased region" description="Basic and acidic residues" evidence="2">
    <location>
        <begin position="167"/>
        <end position="184"/>
    </location>
</feature>
<dbReference type="PANTHER" id="PTHR46797">
    <property type="entry name" value="HTH-TYPE TRANSCRIPTIONAL REGULATOR"/>
    <property type="match status" value="1"/>
</dbReference>
<dbReference type="Pfam" id="PF01381">
    <property type="entry name" value="HTH_3"/>
    <property type="match status" value="1"/>
</dbReference>
<dbReference type="EMBL" id="FMHG01000001">
    <property type="protein sequence ID" value="SCJ38656.1"/>
    <property type="molecule type" value="Genomic_DNA"/>
</dbReference>
<name>A0A1C6G053_9FIRM</name>
<feature type="region of interest" description="Disordered" evidence="2">
    <location>
        <begin position="167"/>
        <end position="200"/>
    </location>
</feature>
<gene>
    <name evidence="4" type="primary">immR_1</name>
    <name evidence="4" type="ORF">SAMEA3545359_00175</name>
</gene>
<dbReference type="PROSITE" id="PS50943">
    <property type="entry name" value="HTH_CROC1"/>
    <property type="match status" value="1"/>
</dbReference>
<protein>
    <submittedName>
        <fullName evidence="4">HTH-type transcriptional regulator immR</fullName>
    </submittedName>
</protein>
<dbReference type="SMART" id="SM00530">
    <property type="entry name" value="HTH_XRE"/>
    <property type="match status" value="1"/>
</dbReference>
<evidence type="ECO:0000256" key="1">
    <source>
        <dbReference type="ARBA" id="ARBA00023125"/>
    </source>
</evidence>
<proteinExistence type="predicted"/>
<evidence type="ECO:0000256" key="2">
    <source>
        <dbReference type="SAM" id="MobiDB-lite"/>
    </source>
</evidence>
<accession>A0A1C6G053</accession>
<dbReference type="GO" id="GO:0003700">
    <property type="term" value="F:DNA-binding transcription factor activity"/>
    <property type="evidence" value="ECO:0007669"/>
    <property type="project" value="TreeGrafter"/>
</dbReference>
<sequence>MEIGERLRIARKKAGLTQKELAEKLKISPVNISQLENGDRTPRTDTIKKITNILGISVYEILPEDVKEQFSDLKKYLNSTTLTEEEESLLHETESILLNNSIMTEIYDKLYAATCRMDKFMLSQLQDISDEYLQETLIKSFNELNRLGKIEAVQRVAEMETAVRFRKSPHLDNSQHDIEKRVDSDPNSNNKNSLQENDGT</sequence>
<dbReference type="Gene3D" id="1.10.260.40">
    <property type="entry name" value="lambda repressor-like DNA-binding domains"/>
    <property type="match status" value="1"/>
</dbReference>
<dbReference type="PANTHER" id="PTHR46797:SF1">
    <property type="entry name" value="METHYLPHOSPHONATE SYNTHASE"/>
    <property type="match status" value="1"/>
</dbReference>
<dbReference type="SUPFAM" id="SSF47413">
    <property type="entry name" value="lambda repressor-like DNA-binding domains"/>
    <property type="match status" value="1"/>
</dbReference>